<reference evidence="3" key="1">
    <citation type="submission" date="2022-07" db="EMBL/GenBank/DDBJ databases">
        <title>The genome of Lyophyllum shimeji provides insight into the initial evolution of ectomycorrhizal fungal genome.</title>
        <authorList>
            <person name="Kobayashi Y."/>
            <person name="Shibata T."/>
            <person name="Hirakawa H."/>
            <person name="Shigenobu S."/>
            <person name="Nishiyama T."/>
            <person name="Yamada A."/>
            <person name="Hasebe M."/>
            <person name="Kawaguchi M."/>
        </authorList>
    </citation>
    <scope>NUCLEOTIDE SEQUENCE</scope>
    <source>
        <strain evidence="3">AT787</strain>
    </source>
</reference>
<feature type="transmembrane region" description="Helical" evidence="2">
    <location>
        <begin position="185"/>
        <end position="209"/>
    </location>
</feature>
<dbReference type="AlphaFoldDB" id="A0A9P3PHF4"/>
<feature type="compositionally biased region" description="Polar residues" evidence="1">
    <location>
        <begin position="359"/>
        <end position="379"/>
    </location>
</feature>
<gene>
    <name evidence="3" type="ORF">LshimejAT787_0304450</name>
</gene>
<comment type="caution">
    <text evidence="3">The sequence shown here is derived from an EMBL/GenBank/DDBJ whole genome shotgun (WGS) entry which is preliminary data.</text>
</comment>
<keyword evidence="2" id="KW-0472">Membrane</keyword>
<organism evidence="3 4">
    <name type="scientific">Lyophyllum shimeji</name>
    <name type="common">Hon-shimeji</name>
    <name type="synonym">Tricholoma shimeji</name>
    <dbReference type="NCBI Taxonomy" id="47721"/>
    <lineage>
        <taxon>Eukaryota</taxon>
        <taxon>Fungi</taxon>
        <taxon>Dikarya</taxon>
        <taxon>Basidiomycota</taxon>
        <taxon>Agaricomycotina</taxon>
        <taxon>Agaricomycetes</taxon>
        <taxon>Agaricomycetidae</taxon>
        <taxon>Agaricales</taxon>
        <taxon>Tricholomatineae</taxon>
        <taxon>Lyophyllaceae</taxon>
        <taxon>Lyophyllum</taxon>
    </lineage>
</organism>
<dbReference type="PANTHER" id="PTHR12459:SF15">
    <property type="entry name" value="TRANSMEMBRANE PROTEIN 135"/>
    <property type="match status" value="1"/>
</dbReference>
<dbReference type="OrthoDB" id="4021778at2759"/>
<name>A0A9P3PHF4_LYOSH</name>
<sequence length="379" mass="42232">MRKQDNVKKLISRIDAFVFWASSARIMWCFFYEPQRLPRSYVRWIATLANLDSRVVQALRFLRDGRWSYIRGSEHHADILKKFSKELGYSPSWGDPAALPAYGAAAADAAWKTLGVRNRRGVGGLPCELVHGSVGSSLGLEASCTANSAIRGATAFLEAVAIYLPVHFLPVLLTRPQTLLKPHRVIATLLGAFRSATFLSAFVTLYWSAVCATRTLLLARLLPGISHDFWDGPLGCIFAGCLVCGSSIWIENGRRRGEMALYVLPRALRACLPDAWVRNSCKKARIAERIAFILSFSALITAAVHHPETLRGLSRWTLSFIMNGPNAGFWKRRQRVQSEPDTPVAPLTPRPRSEAQLRLESNMSFRDTSPKQNTPEARP</sequence>
<dbReference type="Proteomes" id="UP001063166">
    <property type="component" value="Unassembled WGS sequence"/>
</dbReference>
<evidence type="ECO:0000256" key="1">
    <source>
        <dbReference type="SAM" id="MobiDB-lite"/>
    </source>
</evidence>
<proteinExistence type="predicted"/>
<accession>A0A9P3PHF4</accession>
<evidence type="ECO:0000313" key="4">
    <source>
        <dbReference type="Proteomes" id="UP001063166"/>
    </source>
</evidence>
<dbReference type="PANTHER" id="PTHR12459">
    <property type="entry name" value="TRANSMEMBRANE PROTEIN 135-RELATED"/>
    <property type="match status" value="1"/>
</dbReference>
<keyword evidence="2" id="KW-0812">Transmembrane</keyword>
<evidence type="ECO:0000313" key="3">
    <source>
        <dbReference type="EMBL" id="GLB36157.1"/>
    </source>
</evidence>
<dbReference type="EMBL" id="BRPK01000003">
    <property type="protein sequence ID" value="GLB36157.1"/>
    <property type="molecule type" value="Genomic_DNA"/>
</dbReference>
<protein>
    <submittedName>
        <fullName evidence="3">Integral membrane protein</fullName>
    </submittedName>
</protein>
<keyword evidence="2" id="KW-1133">Transmembrane helix</keyword>
<keyword evidence="4" id="KW-1185">Reference proteome</keyword>
<evidence type="ECO:0000256" key="2">
    <source>
        <dbReference type="SAM" id="Phobius"/>
    </source>
</evidence>
<dbReference type="InterPro" id="IPR026749">
    <property type="entry name" value="Tmem135"/>
</dbReference>
<feature type="transmembrane region" description="Helical" evidence="2">
    <location>
        <begin position="229"/>
        <end position="250"/>
    </location>
</feature>
<feature type="region of interest" description="Disordered" evidence="1">
    <location>
        <begin position="334"/>
        <end position="379"/>
    </location>
</feature>